<dbReference type="PANTHER" id="PTHR43477">
    <property type="entry name" value="DIHYDROANTICAPSIN 7-DEHYDROGENASE"/>
    <property type="match status" value="1"/>
</dbReference>
<feature type="domain" description="Ketoreductase" evidence="3">
    <location>
        <begin position="6"/>
        <end position="182"/>
    </location>
</feature>
<dbReference type="SUPFAM" id="SSF51735">
    <property type="entry name" value="NAD(P)-binding Rossmann-fold domains"/>
    <property type="match status" value="1"/>
</dbReference>
<dbReference type="Proteomes" id="UP000460949">
    <property type="component" value="Unassembled WGS sequence"/>
</dbReference>
<gene>
    <name evidence="4" type="ORF">GLW04_01540</name>
</gene>
<dbReference type="GO" id="GO:0008206">
    <property type="term" value="P:bile acid metabolic process"/>
    <property type="evidence" value="ECO:0007669"/>
    <property type="project" value="UniProtKB-ARBA"/>
</dbReference>
<sequence length="246" mass="25933">MRVKDRHFIVTGASGGMGQAVISKLMDEGASVTAVDRVRGRDAGDRAFQFVQADLTKEEDVQRVVDASAAYSDRIDGVVNAAGMAQAAAPLEEVTTEFWDAIMNVNAKAAFLMCRAVVPYMKDQQGGAIVNIASIAVERARPGLSAYIASKGAVTAFSKALASELAPDGIRVNVIHPGPSDTGMLGEFVRSGGNMDDTKREVFQQSVPLGELIDPDDIAHAVVYLVSDEARMATGAVFSIDGGRGL</sequence>
<reference evidence="4 5" key="1">
    <citation type="submission" date="2019-11" db="EMBL/GenBank/DDBJ databases">
        <title>Genome sequences of 17 halophilic strains isolated from different environments.</title>
        <authorList>
            <person name="Furrow R.E."/>
        </authorList>
    </citation>
    <scope>NUCLEOTIDE SEQUENCE [LARGE SCALE GENOMIC DNA]</scope>
    <source>
        <strain evidence="4 5">22511_23_Filter</strain>
    </source>
</reference>
<dbReference type="Gene3D" id="3.40.50.720">
    <property type="entry name" value="NAD(P)-binding Rossmann-like Domain"/>
    <property type="match status" value="1"/>
</dbReference>
<dbReference type="AlphaFoldDB" id="A0A845DM32"/>
<dbReference type="Pfam" id="PF13561">
    <property type="entry name" value="adh_short_C2"/>
    <property type="match status" value="1"/>
</dbReference>
<dbReference type="InterPro" id="IPR002347">
    <property type="entry name" value="SDR_fam"/>
</dbReference>
<accession>A0A845DM32</accession>
<organism evidence="4 5">
    <name type="scientific">Halobacillus litoralis</name>
    <dbReference type="NCBI Taxonomy" id="45668"/>
    <lineage>
        <taxon>Bacteria</taxon>
        <taxon>Bacillati</taxon>
        <taxon>Bacillota</taxon>
        <taxon>Bacilli</taxon>
        <taxon>Bacillales</taxon>
        <taxon>Bacillaceae</taxon>
        <taxon>Halobacillus</taxon>
    </lineage>
</organism>
<dbReference type="PRINTS" id="PR00080">
    <property type="entry name" value="SDRFAMILY"/>
</dbReference>
<dbReference type="PANTHER" id="PTHR43477:SF1">
    <property type="entry name" value="DIHYDROANTICAPSIN 7-DEHYDROGENASE"/>
    <property type="match status" value="1"/>
</dbReference>
<dbReference type="InterPro" id="IPR036291">
    <property type="entry name" value="NAD(P)-bd_dom_sf"/>
</dbReference>
<dbReference type="EC" id="1.1.1.47" evidence="4"/>
<dbReference type="PRINTS" id="PR00081">
    <property type="entry name" value="GDHRDH"/>
</dbReference>
<evidence type="ECO:0000313" key="4">
    <source>
        <dbReference type="EMBL" id="MYL18550.1"/>
    </source>
</evidence>
<dbReference type="NCBIfam" id="NF005559">
    <property type="entry name" value="PRK07231.1"/>
    <property type="match status" value="1"/>
</dbReference>
<name>A0A845DM32_9BACI</name>
<evidence type="ECO:0000259" key="3">
    <source>
        <dbReference type="SMART" id="SM00822"/>
    </source>
</evidence>
<evidence type="ECO:0000313" key="5">
    <source>
        <dbReference type="Proteomes" id="UP000460949"/>
    </source>
</evidence>
<dbReference type="InterPro" id="IPR057326">
    <property type="entry name" value="KR_dom"/>
</dbReference>
<dbReference type="FunFam" id="3.40.50.720:FF:000084">
    <property type="entry name" value="Short-chain dehydrogenase reductase"/>
    <property type="match status" value="1"/>
</dbReference>
<comment type="similarity">
    <text evidence="1">Belongs to the short-chain dehydrogenases/reductases (SDR) family.</text>
</comment>
<dbReference type="EMBL" id="WMET01000001">
    <property type="protein sequence ID" value="MYL18550.1"/>
    <property type="molecule type" value="Genomic_DNA"/>
</dbReference>
<dbReference type="InterPro" id="IPR051122">
    <property type="entry name" value="SDR_DHRS6-like"/>
</dbReference>
<protein>
    <submittedName>
        <fullName evidence="4">Glucose 1-dehydrogenase</fullName>
        <ecNumber evidence="4">1.1.1.47</ecNumber>
    </submittedName>
</protein>
<evidence type="ECO:0000256" key="1">
    <source>
        <dbReference type="ARBA" id="ARBA00006484"/>
    </source>
</evidence>
<keyword evidence="2 4" id="KW-0560">Oxidoreductase</keyword>
<dbReference type="SMART" id="SM00822">
    <property type="entry name" value="PKS_KR"/>
    <property type="match status" value="1"/>
</dbReference>
<comment type="caution">
    <text evidence="4">The sequence shown here is derived from an EMBL/GenBank/DDBJ whole genome shotgun (WGS) entry which is preliminary data.</text>
</comment>
<proteinExistence type="inferred from homology"/>
<evidence type="ECO:0000256" key="2">
    <source>
        <dbReference type="ARBA" id="ARBA00023002"/>
    </source>
</evidence>
<dbReference type="RefSeq" id="WP_160835008.1">
    <property type="nucleotide sequence ID" value="NZ_WMET01000001.1"/>
</dbReference>
<dbReference type="GO" id="GO:0047936">
    <property type="term" value="F:glucose 1-dehydrogenase [NAD(P)+] activity"/>
    <property type="evidence" value="ECO:0007669"/>
    <property type="project" value="UniProtKB-EC"/>
</dbReference>